<dbReference type="EMBL" id="UZAH01027617">
    <property type="protein sequence ID" value="VDO93392.1"/>
    <property type="molecule type" value="Genomic_DNA"/>
</dbReference>
<dbReference type="Proteomes" id="UP000050761">
    <property type="component" value="Unassembled WGS sequence"/>
</dbReference>
<evidence type="ECO:0000313" key="3">
    <source>
        <dbReference type="WBParaSite" id="HPBE_0001273601-mRNA-1"/>
    </source>
</evidence>
<evidence type="ECO:0000313" key="2">
    <source>
        <dbReference type="Proteomes" id="UP000050761"/>
    </source>
</evidence>
<sequence>MAVLCTLTGSHGIPEAIGISQTFTLKTVKSKLTRLLNHLANLTQEAMVFQKPWEFPEKLTDVQQYVSTKTIQIKELMSQLEEQRDAIWNCYNECNCTIANLSRTAPQEGSEFETNFDLYWKEKKAESILEQTTALIRQLSLRKMELDCQAASIRNEILLTKGETSRTETNDNQEHNTAPQLNMPANWQTLDRRLLGNELRVPEFDGNPTEFNAFWELFEELVHKQPYTNIEKLSILLSCCKGDASRALRMIPRTGESYEIAITQLKEQYQDTKRTTITLLRDLQTMKPCKDDPKSLRNTLNDVKAIISALRKQGEAVDTTPMTNMVLSAFSSATQEELARKEFDSGKTWNMSELIENINNVVKRREHLDLRNTTTEDQGLYSFHTKLTRPNERQKCIGCGKLQFQKLPCVPNTVRKGRAHEINKGVLEMLQPPTQICPMQSTKLSILRTKPCHHPLPELVREKTTVPLRTKR</sequence>
<dbReference type="Pfam" id="PF03564">
    <property type="entry name" value="DUF1759"/>
    <property type="match status" value="1"/>
</dbReference>
<reference evidence="3" key="2">
    <citation type="submission" date="2019-09" db="UniProtKB">
        <authorList>
            <consortium name="WormBaseParasite"/>
        </authorList>
    </citation>
    <scope>IDENTIFICATION</scope>
</reference>
<keyword evidence="2" id="KW-1185">Reference proteome</keyword>
<evidence type="ECO:0000313" key="1">
    <source>
        <dbReference type="EMBL" id="VDO93392.1"/>
    </source>
</evidence>
<accession>A0A183FWD5</accession>
<organism evidence="2 3">
    <name type="scientific">Heligmosomoides polygyrus</name>
    <name type="common">Parasitic roundworm</name>
    <dbReference type="NCBI Taxonomy" id="6339"/>
    <lineage>
        <taxon>Eukaryota</taxon>
        <taxon>Metazoa</taxon>
        <taxon>Ecdysozoa</taxon>
        <taxon>Nematoda</taxon>
        <taxon>Chromadorea</taxon>
        <taxon>Rhabditida</taxon>
        <taxon>Rhabditina</taxon>
        <taxon>Rhabditomorpha</taxon>
        <taxon>Strongyloidea</taxon>
        <taxon>Heligmosomidae</taxon>
        <taxon>Heligmosomoides</taxon>
    </lineage>
</organism>
<protein>
    <submittedName>
        <fullName evidence="3">Retrotrans_gag domain-containing protein</fullName>
    </submittedName>
</protein>
<gene>
    <name evidence="1" type="ORF">HPBE_LOCUS12737</name>
</gene>
<dbReference type="OrthoDB" id="5840675at2759"/>
<dbReference type="AlphaFoldDB" id="A0A183FWD5"/>
<proteinExistence type="predicted"/>
<dbReference type="WBParaSite" id="HPBE_0001273601-mRNA-1">
    <property type="protein sequence ID" value="HPBE_0001273601-mRNA-1"/>
    <property type="gene ID" value="HPBE_0001273601"/>
</dbReference>
<accession>A0A3P8DAV0</accession>
<dbReference type="InterPro" id="IPR005312">
    <property type="entry name" value="DUF1759"/>
</dbReference>
<name>A0A183FWD5_HELPZ</name>
<reference evidence="1 2" key="1">
    <citation type="submission" date="2018-11" db="EMBL/GenBank/DDBJ databases">
        <authorList>
            <consortium name="Pathogen Informatics"/>
        </authorList>
    </citation>
    <scope>NUCLEOTIDE SEQUENCE [LARGE SCALE GENOMIC DNA]</scope>
</reference>